<sequence length="219" mass="25640">MKLREVVEGRPPICFQCGIWGHMKAKCPQKHKEEVMEREQQGEEEVQSVEEQRPVENMEEKYTVGKRKKREENTNSLPKSPMKKRKGSVEERQSLPKGGKANEQKRNEMSTKLSEKDEERKQRSIPATSTKEKVKEQEIKEDRREMTATSSERQAEKKEMETPATVEEISDGNQKETLKGKHLRTMIQYRKNVEIEKKITKMKNVIRVKLAPNKYNEGI</sequence>
<dbReference type="InterPro" id="IPR001878">
    <property type="entry name" value="Znf_CCHC"/>
</dbReference>
<name>A0A0L8FL40_OCTBM</name>
<feature type="region of interest" description="Disordered" evidence="2">
    <location>
        <begin position="28"/>
        <end position="176"/>
    </location>
</feature>
<keyword evidence="1" id="KW-0862">Zinc</keyword>
<keyword evidence="1" id="KW-0479">Metal-binding</keyword>
<dbReference type="InterPro" id="IPR036875">
    <property type="entry name" value="Znf_CCHC_sf"/>
</dbReference>
<evidence type="ECO:0000259" key="3">
    <source>
        <dbReference type="PROSITE" id="PS50158"/>
    </source>
</evidence>
<keyword evidence="1" id="KW-0863">Zinc-finger</keyword>
<reference evidence="4" key="1">
    <citation type="submission" date="2015-07" db="EMBL/GenBank/DDBJ databases">
        <title>MeaNS - Measles Nucleotide Surveillance Program.</title>
        <authorList>
            <person name="Tran T."/>
            <person name="Druce J."/>
        </authorList>
    </citation>
    <scope>NUCLEOTIDE SEQUENCE</scope>
    <source>
        <strain evidence="4">UCB-OBI-ISO-001</strain>
        <tissue evidence="4">Gonad</tissue>
    </source>
</reference>
<dbReference type="EMBL" id="KQ429470">
    <property type="protein sequence ID" value="KOF65387.1"/>
    <property type="molecule type" value="Genomic_DNA"/>
</dbReference>
<protein>
    <recommendedName>
        <fullName evidence="3">CCHC-type domain-containing protein</fullName>
    </recommendedName>
</protein>
<feature type="compositionally biased region" description="Basic and acidic residues" evidence="2">
    <location>
        <begin position="87"/>
        <end position="122"/>
    </location>
</feature>
<dbReference type="PROSITE" id="PS50158">
    <property type="entry name" value="ZF_CCHC"/>
    <property type="match status" value="1"/>
</dbReference>
<feature type="domain" description="CCHC-type" evidence="3">
    <location>
        <begin position="14"/>
        <end position="29"/>
    </location>
</feature>
<feature type="compositionally biased region" description="Basic and acidic residues" evidence="2">
    <location>
        <begin position="30"/>
        <end position="41"/>
    </location>
</feature>
<evidence type="ECO:0000256" key="2">
    <source>
        <dbReference type="SAM" id="MobiDB-lite"/>
    </source>
</evidence>
<dbReference type="GO" id="GO:0003676">
    <property type="term" value="F:nucleic acid binding"/>
    <property type="evidence" value="ECO:0007669"/>
    <property type="project" value="InterPro"/>
</dbReference>
<gene>
    <name evidence="4" type="ORF">OCBIM_22015688mg</name>
</gene>
<dbReference type="AlphaFoldDB" id="A0A0L8FL40"/>
<dbReference type="SUPFAM" id="SSF57756">
    <property type="entry name" value="Retrovirus zinc finger-like domains"/>
    <property type="match status" value="1"/>
</dbReference>
<proteinExistence type="predicted"/>
<dbReference type="GO" id="GO:0008270">
    <property type="term" value="F:zinc ion binding"/>
    <property type="evidence" value="ECO:0007669"/>
    <property type="project" value="UniProtKB-KW"/>
</dbReference>
<feature type="compositionally biased region" description="Basic and acidic residues" evidence="2">
    <location>
        <begin position="130"/>
        <end position="146"/>
    </location>
</feature>
<accession>A0A0L8FL40</accession>
<evidence type="ECO:0000313" key="4">
    <source>
        <dbReference type="EMBL" id="KOF65387.1"/>
    </source>
</evidence>
<evidence type="ECO:0000256" key="1">
    <source>
        <dbReference type="PROSITE-ProRule" id="PRU00047"/>
    </source>
</evidence>
<feature type="compositionally biased region" description="Basic and acidic residues" evidence="2">
    <location>
        <begin position="50"/>
        <end position="63"/>
    </location>
</feature>
<organism evidence="4">
    <name type="scientific">Octopus bimaculoides</name>
    <name type="common">California two-spotted octopus</name>
    <dbReference type="NCBI Taxonomy" id="37653"/>
    <lineage>
        <taxon>Eukaryota</taxon>
        <taxon>Metazoa</taxon>
        <taxon>Spiralia</taxon>
        <taxon>Lophotrochozoa</taxon>
        <taxon>Mollusca</taxon>
        <taxon>Cephalopoda</taxon>
        <taxon>Coleoidea</taxon>
        <taxon>Octopodiformes</taxon>
        <taxon>Octopoda</taxon>
        <taxon>Incirrata</taxon>
        <taxon>Octopodidae</taxon>
        <taxon>Octopus</taxon>
    </lineage>
</organism>